<dbReference type="InterPro" id="IPR058790">
    <property type="entry name" value="BSH_CusB"/>
</dbReference>
<evidence type="ECO:0000259" key="4">
    <source>
        <dbReference type="Pfam" id="PF19335"/>
    </source>
</evidence>
<dbReference type="InterPro" id="IPR058791">
    <property type="entry name" value="3HB_CusB"/>
</dbReference>
<name>A0A171A0H4_9BACT</name>
<dbReference type="SUPFAM" id="SSF111369">
    <property type="entry name" value="HlyD-like secretion proteins"/>
    <property type="match status" value="1"/>
</dbReference>
<feature type="domain" description="Heavy metal binding" evidence="4">
    <location>
        <begin position="432"/>
        <end position="461"/>
    </location>
</feature>
<dbReference type="Pfam" id="PF25869">
    <property type="entry name" value="3HB_CusB"/>
    <property type="match status" value="1"/>
</dbReference>
<proteinExistence type="inferred from homology"/>
<feature type="transmembrane region" description="Helical" evidence="3">
    <location>
        <begin position="7"/>
        <end position="24"/>
    </location>
</feature>
<evidence type="ECO:0000259" key="8">
    <source>
        <dbReference type="Pfam" id="PF25975"/>
    </source>
</evidence>
<keyword evidence="10" id="KW-1185">Reference proteome</keyword>
<dbReference type="NCBIfam" id="TIGR01730">
    <property type="entry name" value="RND_mfp"/>
    <property type="match status" value="1"/>
</dbReference>
<dbReference type="RefSeq" id="WP_068704117.1">
    <property type="nucleotide sequence ID" value="NZ_BDCR01000003.1"/>
</dbReference>
<dbReference type="GO" id="GO:0016020">
    <property type="term" value="C:membrane"/>
    <property type="evidence" value="ECO:0007669"/>
    <property type="project" value="InterPro"/>
</dbReference>
<dbReference type="InterPro" id="IPR006143">
    <property type="entry name" value="RND_pump_MFP"/>
</dbReference>
<dbReference type="Pfam" id="PF25919">
    <property type="entry name" value="BSH_CusB"/>
    <property type="match status" value="1"/>
</dbReference>
<dbReference type="AlphaFoldDB" id="A0A171A0H4"/>
<dbReference type="Pfam" id="PF25954">
    <property type="entry name" value="Beta-barrel_RND_2"/>
    <property type="match status" value="1"/>
</dbReference>
<dbReference type="InterPro" id="IPR051909">
    <property type="entry name" value="MFP_Cation_Efflux"/>
</dbReference>
<dbReference type="Pfam" id="PF25975">
    <property type="entry name" value="CzcB_C"/>
    <property type="match status" value="1"/>
</dbReference>
<dbReference type="GO" id="GO:0015679">
    <property type="term" value="P:plasma membrane copper ion transport"/>
    <property type="evidence" value="ECO:0007669"/>
    <property type="project" value="TreeGrafter"/>
</dbReference>
<gene>
    <name evidence="9" type="ORF">PJIAN_3497</name>
</gene>
<evidence type="ECO:0000313" key="10">
    <source>
        <dbReference type="Proteomes" id="UP000076586"/>
    </source>
</evidence>
<keyword evidence="3" id="KW-0812">Transmembrane</keyword>
<evidence type="ECO:0000259" key="6">
    <source>
        <dbReference type="Pfam" id="PF25919"/>
    </source>
</evidence>
<keyword evidence="2" id="KW-0813">Transport</keyword>
<dbReference type="PANTHER" id="PTHR30097:SF4">
    <property type="entry name" value="SLR6042 PROTEIN"/>
    <property type="match status" value="1"/>
</dbReference>
<evidence type="ECO:0000313" key="9">
    <source>
        <dbReference type="EMBL" id="GAT63182.1"/>
    </source>
</evidence>
<comment type="similarity">
    <text evidence="1">Belongs to the membrane fusion protein (MFP) (TC 8.A.1) family.</text>
</comment>
<feature type="domain" description="CusB-like beta-barrel" evidence="7">
    <location>
        <begin position="246"/>
        <end position="321"/>
    </location>
</feature>
<dbReference type="Proteomes" id="UP000076586">
    <property type="component" value="Unassembled WGS sequence"/>
</dbReference>
<feature type="domain" description="CusB-like barrel-sandwich hybrid" evidence="6">
    <location>
        <begin position="122"/>
        <end position="240"/>
    </location>
</feature>
<feature type="domain" description="CusB-like three alpha-helical bundle" evidence="5">
    <location>
        <begin position="158"/>
        <end position="206"/>
    </location>
</feature>
<evidence type="ECO:0000259" key="5">
    <source>
        <dbReference type="Pfam" id="PF25869"/>
    </source>
</evidence>
<feature type="domain" description="CzcB-like C-terminal circularly permuted SH3-like" evidence="8">
    <location>
        <begin position="331"/>
        <end position="392"/>
    </location>
</feature>
<dbReference type="FunFam" id="2.40.30.170:FF:000010">
    <property type="entry name" value="Efflux RND transporter periplasmic adaptor subunit"/>
    <property type="match status" value="1"/>
</dbReference>
<dbReference type="GO" id="GO:0022857">
    <property type="term" value="F:transmembrane transporter activity"/>
    <property type="evidence" value="ECO:0007669"/>
    <property type="project" value="InterPro"/>
</dbReference>
<dbReference type="InterPro" id="IPR058792">
    <property type="entry name" value="Beta-barrel_RND_2"/>
</dbReference>
<dbReference type="Gene3D" id="2.40.30.170">
    <property type="match status" value="1"/>
</dbReference>
<dbReference type="GO" id="GO:0046914">
    <property type="term" value="F:transition metal ion binding"/>
    <property type="evidence" value="ECO:0007669"/>
    <property type="project" value="TreeGrafter"/>
</dbReference>
<keyword evidence="3" id="KW-1133">Transmembrane helix</keyword>
<keyword evidence="3" id="KW-0472">Membrane</keyword>
<accession>A0A171A0H4</accession>
<evidence type="ECO:0000256" key="1">
    <source>
        <dbReference type="ARBA" id="ARBA00009477"/>
    </source>
</evidence>
<evidence type="ECO:0000259" key="7">
    <source>
        <dbReference type="Pfam" id="PF25954"/>
    </source>
</evidence>
<feature type="domain" description="Heavy metal binding" evidence="4">
    <location>
        <begin position="45"/>
        <end position="70"/>
    </location>
</feature>
<dbReference type="Gene3D" id="2.40.420.20">
    <property type="match status" value="1"/>
</dbReference>
<reference evidence="10" key="1">
    <citation type="submission" date="2016-04" db="EMBL/GenBank/DDBJ databases">
        <title>Draft genome sequence of Paludibacter jiangxiensis strain NM7.</title>
        <authorList>
            <person name="Qiu Y."/>
            <person name="Matsuura N."/>
            <person name="Ohashi A."/>
            <person name="Tourlousse M.D."/>
            <person name="Sekiguchi Y."/>
        </authorList>
    </citation>
    <scope>NUCLEOTIDE SEQUENCE [LARGE SCALE GENOMIC DNA]</scope>
    <source>
        <strain evidence="10">NM7</strain>
    </source>
</reference>
<evidence type="ECO:0000256" key="3">
    <source>
        <dbReference type="SAM" id="Phobius"/>
    </source>
</evidence>
<dbReference type="InterPro" id="IPR058649">
    <property type="entry name" value="CzcB_C"/>
</dbReference>
<dbReference type="OrthoDB" id="9806939at2"/>
<sequence length="463" mass="50548">MIRNKYIQWALIFVVGLGLGWLFFSHSFQNNPVTAQKSESAKQIWTCSMHPQIRQDHPGKCPLCGMDLIPLQQNSEAQNPAVITLSEDAVQMANIQTSQVMKGAAAKDIRLYGRVENDERAVSVLPAHLPGRIDKLLINFTGDRVVQGQTIAIVYSPELVQAQQELLEAKKLNGSVPGALEAAREKLRQWKLTPAQINVVENGGRPVTEFAVKATTSGVVTKKMVNQGDYVSQGAALYEVTDLSRLWVLFDVYETDLPWIKAGDNLSYELQSMPGKEFSGRVSFVSPMVDSRSRTVKIRVEAPNRNSLFKPGMLASGVLKAKLKGNASDLIVPRSAVLWTGTRSVVYVKVPNATTPSFEMRSVTLGTDLGESIIVTAGLHEGENVVTNGVFSVDAAAQLAGKQSMMNHPETAPVVVGEKPAKNKSTQHKKIVYVCPMKEDADVVSDHPGKCPKCGMSLVKKEL</sequence>
<dbReference type="STRING" id="681398.PJIAN_3497"/>
<dbReference type="EMBL" id="BDCR01000003">
    <property type="protein sequence ID" value="GAT63182.1"/>
    <property type="molecule type" value="Genomic_DNA"/>
</dbReference>
<dbReference type="Pfam" id="PF19335">
    <property type="entry name" value="HMBD"/>
    <property type="match status" value="2"/>
</dbReference>
<dbReference type="InterPro" id="IPR045800">
    <property type="entry name" value="HMBD"/>
</dbReference>
<evidence type="ECO:0000256" key="2">
    <source>
        <dbReference type="ARBA" id="ARBA00022448"/>
    </source>
</evidence>
<dbReference type="GO" id="GO:0060003">
    <property type="term" value="P:copper ion export"/>
    <property type="evidence" value="ECO:0007669"/>
    <property type="project" value="TreeGrafter"/>
</dbReference>
<protein>
    <submittedName>
        <fullName evidence="9">Membrane fusion protein, Cu(I)/Ag(I) efflux system</fullName>
    </submittedName>
</protein>
<comment type="caution">
    <text evidence="9">The sequence shown here is derived from an EMBL/GenBank/DDBJ whole genome shotgun (WGS) entry which is preliminary data.</text>
</comment>
<dbReference type="PANTHER" id="PTHR30097">
    <property type="entry name" value="CATION EFFLUX SYSTEM PROTEIN CUSB"/>
    <property type="match status" value="1"/>
</dbReference>
<organism evidence="9 10">
    <name type="scientific">Paludibacter jiangxiensis</name>
    <dbReference type="NCBI Taxonomy" id="681398"/>
    <lineage>
        <taxon>Bacteria</taxon>
        <taxon>Pseudomonadati</taxon>
        <taxon>Bacteroidota</taxon>
        <taxon>Bacteroidia</taxon>
        <taxon>Bacteroidales</taxon>
        <taxon>Paludibacteraceae</taxon>
        <taxon>Paludibacter</taxon>
    </lineage>
</organism>
<reference evidence="10" key="2">
    <citation type="journal article" date="2017" name="Genome Announc.">
        <title>Draft genome sequence of Paludibacter jiangxiensis NM7(T), a propionate-producing fermentative bacterium.</title>
        <authorList>
            <person name="Qiu Y.-L."/>
            <person name="Tourlousse D.M."/>
            <person name="Matsuura N."/>
            <person name="Ohashi A."/>
            <person name="Sekiguchi Y."/>
        </authorList>
    </citation>
    <scope>NUCLEOTIDE SEQUENCE [LARGE SCALE GENOMIC DNA]</scope>
    <source>
        <strain evidence="10">NM7</strain>
    </source>
</reference>
<dbReference type="Gene3D" id="6.10.140.730">
    <property type="match status" value="1"/>
</dbReference>
<dbReference type="GO" id="GO:0030288">
    <property type="term" value="C:outer membrane-bounded periplasmic space"/>
    <property type="evidence" value="ECO:0007669"/>
    <property type="project" value="TreeGrafter"/>
</dbReference>